<keyword evidence="3" id="KW-1185">Reference proteome</keyword>
<dbReference type="InterPro" id="IPR050608">
    <property type="entry name" value="NmrA-type/Isoflavone_red_sf"/>
</dbReference>
<evidence type="ECO:0000313" key="3">
    <source>
        <dbReference type="Proteomes" id="UP000187203"/>
    </source>
</evidence>
<evidence type="ECO:0000259" key="1">
    <source>
        <dbReference type="Pfam" id="PF05368"/>
    </source>
</evidence>
<dbReference type="PANTHER" id="PTHR43349">
    <property type="entry name" value="PINORESINOL REDUCTASE-RELATED"/>
    <property type="match status" value="1"/>
</dbReference>
<dbReference type="AlphaFoldDB" id="A0A1R3HXW8"/>
<comment type="caution">
    <text evidence="2">The sequence shown here is derived from an EMBL/GenBank/DDBJ whole genome shotgun (WGS) entry which is preliminary data.</text>
</comment>
<dbReference type="Proteomes" id="UP000187203">
    <property type="component" value="Unassembled WGS sequence"/>
</dbReference>
<evidence type="ECO:0000313" key="2">
    <source>
        <dbReference type="EMBL" id="OMO75176.1"/>
    </source>
</evidence>
<dbReference type="InterPro" id="IPR008030">
    <property type="entry name" value="NmrA-like"/>
</dbReference>
<dbReference type="OrthoDB" id="419598at2759"/>
<dbReference type="EMBL" id="AWUE01019228">
    <property type="protein sequence ID" value="OMO75176.1"/>
    <property type="molecule type" value="Genomic_DNA"/>
</dbReference>
<dbReference type="STRING" id="93759.A0A1R3HXW8"/>
<accession>A0A1R3HXW8</accession>
<sequence>MASVICTAVFNYEEDIGAYTIKAVDDPRTLNKILYMRPPKNTYSSNELVALWIEPSFVKGDHTNFEIEPSFGFEASQLYPGVKYTTVQEYLSRLVFVKKD</sequence>
<dbReference type="Pfam" id="PF05368">
    <property type="entry name" value="NmrA"/>
    <property type="match status" value="1"/>
</dbReference>
<proteinExistence type="predicted"/>
<protein>
    <submittedName>
        <fullName evidence="2">NmrA-like protein</fullName>
    </submittedName>
</protein>
<name>A0A1R3HXW8_9ROSI</name>
<feature type="domain" description="NmrA-like" evidence="1">
    <location>
        <begin position="7"/>
        <end position="52"/>
    </location>
</feature>
<dbReference type="SUPFAM" id="SSF51735">
    <property type="entry name" value="NAD(P)-binding Rossmann-fold domains"/>
    <property type="match status" value="1"/>
</dbReference>
<dbReference type="Gene3D" id="3.90.25.10">
    <property type="entry name" value="UDP-galactose 4-epimerase, domain 1"/>
    <property type="match status" value="2"/>
</dbReference>
<dbReference type="PANTHER" id="PTHR43349:SF93">
    <property type="entry name" value="ISOFLAVONE REDUCTASE HOMOLOG P3-RELATED"/>
    <property type="match status" value="1"/>
</dbReference>
<reference evidence="3" key="1">
    <citation type="submission" date="2013-09" db="EMBL/GenBank/DDBJ databases">
        <title>Corchorus olitorius genome sequencing.</title>
        <authorList>
            <person name="Alam M."/>
            <person name="Haque M.S."/>
            <person name="Islam M.S."/>
            <person name="Emdad E.M."/>
            <person name="Islam M.M."/>
            <person name="Ahmed B."/>
            <person name="Halim A."/>
            <person name="Hossen Q.M.M."/>
            <person name="Hossain M.Z."/>
            <person name="Ahmed R."/>
            <person name="Khan M.M."/>
            <person name="Islam R."/>
            <person name="Rashid M.M."/>
            <person name="Khan S.A."/>
            <person name="Rahman M.S."/>
            <person name="Alam M."/>
            <person name="Yahiya A.S."/>
            <person name="Khan M.S."/>
            <person name="Azam M.S."/>
            <person name="Haque T."/>
            <person name="Lashkar M.Z.H."/>
            <person name="Akhand A.I."/>
            <person name="Morshed G."/>
            <person name="Roy S."/>
            <person name="Uddin K.S."/>
            <person name="Rabeya T."/>
            <person name="Hossain A.S."/>
            <person name="Chowdhury A."/>
            <person name="Snigdha A.R."/>
            <person name="Mortoza M.S."/>
            <person name="Matin S.A."/>
            <person name="Hoque S.M.E."/>
            <person name="Islam M.K."/>
            <person name="Roy D.K."/>
            <person name="Haider R."/>
            <person name="Moosa M.M."/>
            <person name="Elias S.M."/>
            <person name="Hasan A.M."/>
            <person name="Jahan S."/>
            <person name="Shafiuddin M."/>
            <person name="Mahmood N."/>
            <person name="Shommy N.S."/>
        </authorList>
    </citation>
    <scope>NUCLEOTIDE SEQUENCE [LARGE SCALE GENOMIC DNA]</scope>
    <source>
        <strain evidence="3">cv. O-4</strain>
    </source>
</reference>
<gene>
    <name evidence="2" type="ORF">COLO4_26286</name>
</gene>
<dbReference type="InterPro" id="IPR036291">
    <property type="entry name" value="NAD(P)-bd_dom_sf"/>
</dbReference>
<organism evidence="2 3">
    <name type="scientific">Corchorus olitorius</name>
    <dbReference type="NCBI Taxonomy" id="93759"/>
    <lineage>
        <taxon>Eukaryota</taxon>
        <taxon>Viridiplantae</taxon>
        <taxon>Streptophyta</taxon>
        <taxon>Embryophyta</taxon>
        <taxon>Tracheophyta</taxon>
        <taxon>Spermatophyta</taxon>
        <taxon>Magnoliopsida</taxon>
        <taxon>eudicotyledons</taxon>
        <taxon>Gunneridae</taxon>
        <taxon>Pentapetalae</taxon>
        <taxon>rosids</taxon>
        <taxon>malvids</taxon>
        <taxon>Malvales</taxon>
        <taxon>Malvaceae</taxon>
        <taxon>Grewioideae</taxon>
        <taxon>Apeibeae</taxon>
        <taxon>Corchorus</taxon>
    </lineage>
</organism>